<accession>A0ACB5U1E2</accession>
<dbReference type="EMBL" id="BSXV01003811">
    <property type="protein sequence ID" value="GME99059.1"/>
    <property type="molecule type" value="Genomic_DNA"/>
</dbReference>
<dbReference type="Proteomes" id="UP001165101">
    <property type="component" value="Unassembled WGS sequence"/>
</dbReference>
<evidence type="ECO:0000313" key="1">
    <source>
        <dbReference type="EMBL" id="GME99059.1"/>
    </source>
</evidence>
<protein>
    <submittedName>
        <fullName evidence="1">Unnamed protein product</fullName>
    </submittedName>
</protein>
<name>A0ACB5U1E2_CANBO</name>
<comment type="caution">
    <text evidence="1">The sequence shown here is derived from an EMBL/GenBank/DDBJ whole genome shotgun (WGS) entry which is preliminary data.</text>
</comment>
<keyword evidence="2" id="KW-1185">Reference proteome</keyword>
<gene>
    <name evidence="1" type="ORF">Cboi01_000517600</name>
</gene>
<reference evidence="1" key="1">
    <citation type="submission" date="2023-04" db="EMBL/GenBank/DDBJ databases">
        <title>Candida boidinii NBRC 1967.</title>
        <authorList>
            <person name="Ichikawa N."/>
            <person name="Sato H."/>
            <person name="Tonouchi N."/>
        </authorList>
    </citation>
    <scope>NUCLEOTIDE SEQUENCE</scope>
    <source>
        <strain evidence="1">NBRC 1967</strain>
    </source>
</reference>
<sequence length="280" mass="30468">MITIISSSSPSSASSSSATSLSSGATELPQISKSSSVSRVAAPPVNTGLSRIAFTNNEKRQSQTSSSVSPRTSNFINLRTPSKSRLSSPASSRISNNQQNEHGLRHGTILGHSSMIKSRNNDSNQILNYNNNNNSNINNFAFSNPINPQLTTRTTSSYNNNHNNHTHTLDFYSNNKSRRTSQGIGIGGNTTNSVNSRGKTMSSFSFKPPTSTMISKMKISSAKSPYTTSNPSVIKDSSNLKIKDKLIKDLNKLNQENQNSTINNKDRRVTRTSGLKSPFF</sequence>
<proteinExistence type="predicted"/>
<organism evidence="1 2">
    <name type="scientific">Candida boidinii</name>
    <name type="common">Yeast</name>
    <dbReference type="NCBI Taxonomy" id="5477"/>
    <lineage>
        <taxon>Eukaryota</taxon>
        <taxon>Fungi</taxon>
        <taxon>Dikarya</taxon>
        <taxon>Ascomycota</taxon>
        <taxon>Saccharomycotina</taxon>
        <taxon>Pichiomycetes</taxon>
        <taxon>Pichiales</taxon>
        <taxon>Pichiaceae</taxon>
        <taxon>Ogataea</taxon>
        <taxon>Ogataea/Candida clade</taxon>
    </lineage>
</organism>
<evidence type="ECO:0000313" key="2">
    <source>
        <dbReference type="Proteomes" id="UP001165101"/>
    </source>
</evidence>